<evidence type="ECO:0000313" key="4">
    <source>
        <dbReference type="Proteomes" id="UP000195953"/>
    </source>
</evidence>
<proteinExistence type="predicted"/>
<reference evidence="2 4" key="2">
    <citation type="submission" date="2017-05" db="EMBL/GenBank/DDBJ databases">
        <authorList>
            <person name="Song R."/>
            <person name="Chenine A.L."/>
            <person name="Ruprecht R.M."/>
        </authorList>
    </citation>
    <scope>NUCLEOTIDE SEQUENCE [LARGE SCALE GENOMIC DNA]</scope>
    <source>
        <strain evidence="2">PD5205</strain>
    </source>
</reference>
<protein>
    <submittedName>
        <fullName evidence="2">Uncharacterized protein</fullName>
    </submittedName>
</protein>
<evidence type="ECO:0000313" key="3">
    <source>
        <dbReference type="Proteomes" id="UP000195877"/>
    </source>
</evidence>
<dbReference type="Proteomes" id="UP000195877">
    <property type="component" value="Chromosome 1"/>
</dbReference>
<sequence length="47" mass="5020">MSRCHLTQVISAVGASAVGARPRAEDLFDNVWIAHTCAPAYGVRSYA</sequence>
<accession>A0A1Y6H2G3</accession>
<dbReference type="EMBL" id="LT853885">
    <property type="protein sequence ID" value="SMR04852.1"/>
    <property type="molecule type" value="Genomic_DNA"/>
</dbReference>
<evidence type="ECO:0000313" key="2">
    <source>
        <dbReference type="EMBL" id="SMR04852.1"/>
    </source>
</evidence>
<dbReference type="AlphaFoldDB" id="A0A1Y6H2G3"/>
<dbReference type="EMBL" id="LT853882">
    <property type="protein sequence ID" value="SMQ97685.1"/>
    <property type="molecule type" value="Genomic_DNA"/>
</dbReference>
<name>A0A1Y6H2G3_9XANT</name>
<keyword evidence="3" id="KW-1185">Reference proteome</keyword>
<reference evidence="1 3" key="1">
    <citation type="submission" date="2017-05" db="EMBL/GenBank/DDBJ databases">
        <authorList>
            <person name="Blom J."/>
        </authorList>
    </citation>
    <scope>NUCLEOTIDE SEQUENCE [LARGE SCALE GENOMIC DNA]</scope>
    <source>
        <strain evidence="1">PD885</strain>
    </source>
</reference>
<evidence type="ECO:0000313" key="1">
    <source>
        <dbReference type="EMBL" id="SMQ97685.1"/>
    </source>
</evidence>
<gene>
    <name evidence="2" type="ORF">PD5205_03577</name>
    <name evidence="1" type="ORF">PD885_00416</name>
</gene>
<organism evidence="2 4">
    <name type="scientific">Xanthomonas fragariae</name>
    <dbReference type="NCBI Taxonomy" id="48664"/>
    <lineage>
        <taxon>Bacteria</taxon>
        <taxon>Pseudomonadati</taxon>
        <taxon>Pseudomonadota</taxon>
        <taxon>Gammaproteobacteria</taxon>
        <taxon>Lysobacterales</taxon>
        <taxon>Lysobacteraceae</taxon>
        <taxon>Xanthomonas</taxon>
    </lineage>
</organism>
<dbReference type="Proteomes" id="UP000195953">
    <property type="component" value="Chromosome 1"/>
</dbReference>